<comment type="caution">
    <text evidence="12">The sequence shown here is derived from an EMBL/GenBank/DDBJ whole genome shotgun (WGS) entry which is preliminary data.</text>
</comment>
<feature type="region of interest" description="Disordered" evidence="10">
    <location>
        <begin position="219"/>
        <end position="242"/>
    </location>
</feature>
<dbReference type="CDD" id="cd02023">
    <property type="entry name" value="UMPK"/>
    <property type="match status" value="1"/>
</dbReference>
<evidence type="ECO:0000256" key="2">
    <source>
        <dbReference type="ARBA" id="ARBA00004784"/>
    </source>
</evidence>
<feature type="domain" description="Phosphoribulokinase/uridine kinase" evidence="11">
    <location>
        <begin position="13"/>
        <end position="203"/>
    </location>
</feature>
<comment type="catalytic activity">
    <reaction evidence="8">
        <text>cytidine + ATP = CMP + ADP + H(+)</text>
        <dbReference type="Rhea" id="RHEA:24674"/>
        <dbReference type="ChEBI" id="CHEBI:15378"/>
        <dbReference type="ChEBI" id="CHEBI:17562"/>
        <dbReference type="ChEBI" id="CHEBI:30616"/>
        <dbReference type="ChEBI" id="CHEBI:60377"/>
        <dbReference type="ChEBI" id="CHEBI:456216"/>
        <dbReference type="EC" id="2.7.1.48"/>
    </reaction>
</comment>
<dbReference type="EC" id="2.7.1.48" evidence="4"/>
<keyword evidence="6" id="KW-0547">Nucleotide-binding</keyword>
<evidence type="ECO:0000256" key="7">
    <source>
        <dbReference type="ARBA" id="ARBA00022777"/>
    </source>
</evidence>
<dbReference type="FunFam" id="3.40.50.300:FF:000339">
    <property type="entry name" value="Uridine kinase"/>
    <property type="match status" value="1"/>
</dbReference>
<dbReference type="SUPFAM" id="SSF52540">
    <property type="entry name" value="P-loop containing nucleoside triphosphate hydrolases"/>
    <property type="match status" value="1"/>
</dbReference>
<dbReference type="PANTHER" id="PTHR10285">
    <property type="entry name" value="URIDINE KINASE"/>
    <property type="match status" value="1"/>
</dbReference>
<evidence type="ECO:0000256" key="6">
    <source>
        <dbReference type="ARBA" id="ARBA00022741"/>
    </source>
</evidence>
<keyword evidence="7" id="KW-0418">Kinase</keyword>
<organism evidence="12 13">
    <name type="scientific">Gnathostoma spinigerum</name>
    <dbReference type="NCBI Taxonomy" id="75299"/>
    <lineage>
        <taxon>Eukaryota</taxon>
        <taxon>Metazoa</taxon>
        <taxon>Ecdysozoa</taxon>
        <taxon>Nematoda</taxon>
        <taxon>Chromadorea</taxon>
        <taxon>Rhabditida</taxon>
        <taxon>Spirurina</taxon>
        <taxon>Gnathostomatomorpha</taxon>
        <taxon>Gnathostomatoidea</taxon>
        <taxon>Gnathostomatidae</taxon>
        <taxon>Gnathostoma</taxon>
    </lineage>
</organism>
<dbReference type="AlphaFoldDB" id="A0ABD6EVM7"/>
<comment type="similarity">
    <text evidence="3">Belongs to the uridine kinase family.</text>
</comment>
<protein>
    <recommendedName>
        <fullName evidence="4">uridine/cytidine kinase</fullName>
        <ecNumber evidence="4">2.7.1.48</ecNumber>
    </recommendedName>
</protein>
<sequence>MEDGEERIKLPFIIGVAGGSASGKSTVCSRIIERLGKQHKRRVVAISQNCFYRDLSDEEAKWAARGEFNFDHPSAFDHKRLIAVLRKLEKGESVQIQRYDFKTNSRMTTFEMIEPADVIIVEGILIFYNQRLREMFDMKLFVDADSDDRLACRVRRDTKERGRPLDQVLSQYLRLVKPAFEDFCLPTKKYADIVIPRGANNEVAIGLILHHIHDILNTPHSSSRSSVEESMFKESPIYKSAH</sequence>
<comment type="catalytic activity">
    <reaction evidence="9">
        <text>uridine + ATP = UMP + ADP + H(+)</text>
        <dbReference type="Rhea" id="RHEA:16825"/>
        <dbReference type="ChEBI" id="CHEBI:15378"/>
        <dbReference type="ChEBI" id="CHEBI:16704"/>
        <dbReference type="ChEBI" id="CHEBI:30616"/>
        <dbReference type="ChEBI" id="CHEBI:57865"/>
        <dbReference type="ChEBI" id="CHEBI:456216"/>
        <dbReference type="EC" id="2.7.1.48"/>
    </reaction>
</comment>
<gene>
    <name evidence="12" type="ORF">AB6A40_010702</name>
</gene>
<dbReference type="InterPro" id="IPR000764">
    <property type="entry name" value="Uridine_kinase-like"/>
</dbReference>
<dbReference type="EMBL" id="JBGFUD010014756">
    <property type="protein sequence ID" value="MFH4983993.1"/>
    <property type="molecule type" value="Genomic_DNA"/>
</dbReference>
<reference evidence="12 13" key="1">
    <citation type="submission" date="2024-08" db="EMBL/GenBank/DDBJ databases">
        <title>Gnathostoma spinigerum genome.</title>
        <authorList>
            <person name="Gonzalez-Bertolin B."/>
            <person name="Monzon S."/>
            <person name="Zaballos A."/>
            <person name="Jimenez P."/>
            <person name="Dekumyoy P."/>
            <person name="Varona S."/>
            <person name="Cuesta I."/>
            <person name="Sumanam S."/>
            <person name="Adisakwattana P."/>
            <person name="Gasser R.B."/>
            <person name="Hernandez-Gonzalez A."/>
            <person name="Young N.D."/>
            <person name="Perteguer M.J."/>
        </authorList>
    </citation>
    <scope>NUCLEOTIDE SEQUENCE [LARGE SCALE GENOMIC DNA]</scope>
    <source>
        <strain evidence="12">AL3</strain>
        <tissue evidence="12">Liver</tissue>
    </source>
</reference>
<evidence type="ECO:0000259" key="11">
    <source>
        <dbReference type="Pfam" id="PF00485"/>
    </source>
</evidence>
<keyword evidence="13" id="KW-1185">Reference proteome</keyword>
<proteinExistence type="inferred from homology"/>
<evidence type="ECO:0000256" key="4">
    <source>
        <dbReference type="ARBA" id="ARBA00012137"/>
    </source>
</evidence>
<evidence type="ECO:0000256" key="5">
    <source>
        <dbReference type="ARBA" id="ARBA00022679"/>
    </source>
</evidence>
<dbReference type="GO" id="GO:0008655">
    <property type="term" value="P:pyrimidine-containing compound salvage"/>
    <property type="evidence" value="ECO:0007669"/>
    <property type="project" value="UniProtKB-ARBA"/>
</dbReference>
<dbReference type="Proteomes" id="UP001608902">
    <property type="component" value="Unassembled WGS sequence"/>
</dbReference>
<evidence type="ECO:0000313" key="12">
    <source>
        <dbReference type="EMBL" id="MFH4983993.1"/>
    </source>
</evidence>
<evidence type="ECO:0000256" key="8">
    <source>
        <dbReference type="ARBA" id="ARBA00047436"/>
    </source>
</evidence>
<dbReference type="GO" id="GO:0004849">
    <property type="term" value="F:uridine kinase activity"/>
    <property type="evidence" value="ECO:0007669"/>
    <property type="project" value="UniProtKB-EC"/>
</dbReference>
<dbReference type="InterPro" id="IPR006083">
    <property type="entry name" value="PRK/URK"/>
</dbReference>
<dbReference type="NCBIfam" id="NF004018">
    <property type="entry name" value="PRK05480.1"/>
    <property type="match status" value="1"/>
</dbReference>
<dbReference type="Pfam" id="PF00485">
    <property type="entry name" value="PRK"/>
    <property type="match status" value="1"/>
</dbReference>
<evidence type="ECO:0000256" key="10">
    <source>
        <dbReference type="SAM" id="MobiDB-lite"/>
    </source>
</evidence>
<accession>A0ABD6EVM7</accession>
<dbReference type="Gene3D" id="3.40.50.300">
    <property type="entry name" value="P-loop containing nucleotide triphosphate hydrolases"/>
    <property type="match status" value="1"/>
</dbReference>
<dbReference type="PRINTS" id="PR00988">
    <property type="entry name" value="URIDINKINASE"/>
</dbReference>
<comment type="pathway">
    <text evidence="1">Pyrimidine metabolism; UMP biosynthesis via salvage pathway; UMP from uridine: step 1/1.</text>
</comment>
<name>A0ABD6EVM7_9BILA</name>
<keyword evidence="5" id="KW-0808">Transferase</keyword>
<dbReference type="GO" id="GO:0000166">
    <property type="term" value="F:nucleotide binding"/>
    <property type="evidence" value="ECO:0007669"/>
    <property type="project" value="UniProtKB-KW"/>
</dbReference>
<dbReference type="InterPro" id="IPR027417">
    <property type="entry name" value="P-loop_NTPase"/>
</dbReference>
<evidence type="ECO:0000256" key="9">
    <source>
        <dbReference type="ARBA" id="ARBA00048909"/>
    </source>
</evidence>
<evidence type="ECO:0000256" key="1">
    <source>
        <dbReference type="ARBA" id="ARBA00004690"/>
    </source>
</evidence>
<evidence type="ECO:0000313" key="13">
    <source>
        <dbReference type="Proteomes" id="UP001608902"/>
    </source>
</evidence>
<comment type="pathway">
    <text evidence="2">Pyrimidine metabolism; CTP biosynthesis via salvage pathway; CTP from cytidine: step 1/3.</text>
</comment>
<evidence type="ECO:0000256" key="3">
    <source>
        <dbReference type="ARBA" id="ARBA00005408"/>
    </source>
</evidence>